<feature type="domain" description="Thioesterase" evidence="3">
    <location>
        <begin position="33"/>
        <end position="106"/>
    </location>
</feature>
<sequence length="122" mass="13287">MECMHFCVINKANENGHVEIELELADEHMSPFDTIHGGFTATLINIVSGAAVLASGKPTVGRSVDLSISYQSLAKSGETIIAESIVQKTTRNLAFVNTRIYRKTDNMTIATGQDTKTFLPIE</sequence>
<keyword evidence="2" id="KW-0378">Hydrolase</keyword>
<name>A0A183HQE9_9BILA</name>
<dbReference type="PANTHER" id="PTHR21660:SF1">
    <property type="entry name" value="ACYL-COENZYME A THIOESTERASE 13"/>
    <property type="match status" value="1"/>
</dbReference>
<dbReference type="NCBIfam" id="TIGR00369">
    <property type="entry name" value="unchar_dom_1"/>
    <property type="match status" value="1"/>
</dbReference>
<evidence type="ECO:0000256" key="2">
    <source>
        <dbReference type="ARBA" id="ARBA00022801"/>
    </source>
</evidence>
<dbReference type="CDD" id="cd03443">
    <property type="entry name" value="PaaI_thioesterase"/>
    <property type="match status" value="1"/>
</dbReference>
<proteinExistence type="inferred from homology"/>
<evidence type="ECO:0000313" key="6">
    <source>
        <dbReference type="WBParaSite" id="OFLC_0000971001-mRNA-1"/>
    </source>
</evidence>
<dbReference type="Gene3D" id="3.10.129.10">
    <property type="entry name" value="Hotdog Thioesterase"/>
    <property type="match status" value="1"/>
</dbReference>
<evidence type="ECO:0000256" key="1">
    <source>
        <dbReference type="ARBA" id="ARBA00008324"/>
    </source>
</evidence>
<dbReference type="InterPro" id="IPR039298">
    <property type="entry name" value="ACOT13"/>
</dbReference>
<dbReference type="PANTHER" id="PTHR21660">
    <property type="entry name" value="THIOESTERASE SUPERFAMILY MEMBER-RELATED"/>
    <property type="match status" value="1"/>
</dbReference>
<dbReference type="Proteomes" id="UP000267606">
    <property type="component" value="Unassembled WGS sequence"/>
</dbReference>
<dbReference type="EMBL" id="UZAJ01012218">
    <property type="protein sequence ID" value="VDO62720.1"/>
    <property type="molecule type" value="Genomic_DNA"/>
</dbReference>
<evidence type="ECO:0000259" key="3">
    <source>
        <dbReference type="Pfam" id="PF03061"/>
    </source>
</evidence>
<reference evidence="6" key="1">
    <citation type="submission" date="2016-06" db="UniProtKB">
        <authorList>
            <consortium name="WormBaseParasite"/>
        </authorList>
    </citation>
    <scope>IDENTIFICATION</scope>
</reference>
<dbReference type="WBParaSite" id="OFLC_0000971001-mRNA-1">
    <property type="protein sequence ID" value="OFLC_0000971001-mRNA-1"/>
    <property type="gene ID" value="OFLC_0000971001"/>
</dbReference>
<dbReference type="SUPFAM" id="SSF54637">
    <property type="entry name" value="Thioesterase/thiol ester dehydrase-isomerase"/>
    <property type="match status" value="1"/>
</dbReference>
<dbReference type="AlphaFoldDB" id="A0A183HQE9"/>
<evidence type="ECO:0000313" key="4">
    <source>
        <dbReference type="EMBL" id="VDO62720.1"/>
    </source>
</evidence>
<gene>
    <name evidence="4" type="ORF">OFLC_LOCUS9712</name>
</gene>
<comment type="similarity">
    <text evidence="1">Belongs to the thioesterase PaaI family.</text>
</comment>
<accession>A0A183HQE9</accession>
<dbReference type="GO" id="GO:0047617">
    <property type="term" value="F:fatty acyl-CoA hydrolase activity"/>
    <property type="evidence" value="ECO:0007669"/>
    <property type="project" value="InterPro"/>
</dbReference>
<evidence type="ECO:0000313" key="5">
    <source>
        <dbReference type="Proteomes" id="UP000267606"/>
    </source>
</evidence>
<reference evidence="4 5" key="2">
    <citation type="submission" date="2018-11" db="EMBL/GenBank/DDBJ databases">
        <authorList>
            <consortium name="Pathogen Informatics"/>
        </authorList>
    </citation>
    <scope>NUCLEOTIDE SEQUENCE [LARGE SCALE GENOMIC DNA]</scope>
</reference>
<organism evidence="6">
    <name type="scientific">Onchocerca flexuosa</name>
    <dbReference type="NCBI Taxonomy" id="387005"/>
    <lineage>
        <taxon>Eukaryota</taxon>
        <taxon>Metazoa</taxon>
        <taxon>Ecdysozoa</taxon>
        <taxon>Nematoda</taxon>
        <taxon>Chromadorea</taxon>
        <taxon>Rhabditida</taxon>
        <taxon>Spirurina</taxon>
        <taxon>Spiruromorpha</taxon>
        <taxon>Filarioidea</taxon>
        <taxon>Onchocercidae</taxon>
        <taxon>Onchocerca</taxon>
    </lineage>
</organism>
<dbReference type="InterPro" id="IPR003736">
    <property type="entry name" value="PAAI_dom"/>
</dbReference>
<dbReference type="InterPro" id="IPR029069">
    <property type="entry name" value="HotDog_dom_sf"/>
</dbReference>
<dbReference type="STRING" id="387005.A0A183HQE9"/>
<dbReference type="Pfam" id="PF03061">
    <property type="entry name" value="4HBT"/>
    <property type="match status" value="1"/>
</dbReference>
<protein>
    <submittedName>
        <fullName evidence="6">4HBT domain-containing protein</fullName>
    </submittedName>
</protein>
<keyword evidence="5" id="KW-1185">Reference proteome</keyword>
<dbReference type="InterPro" id="IPR006683">
    <property type="entry name" value="Thioestr_dom"/>
</dbReference>